<dbReference type="Proteomes" id="UP000450917">
    <property type="component" value="Unassembled WGS sequence"/>
</dbReference>
<proteinExistence type="predicted"/>
<keyword evidence="1" id="KW-1133">Transmembrane helix</keyword>
<sequence length="516" mass="58351">MIGDIARHVWHSVLDVGLFLVWTNRWNQAAARSAAIRRLMAAGLLWGLADLLSFVIAFPGQQAGIREWSLYLLLSLSLHAAALLVGAYALDFPLTRSRRPYWRPCLTKHRCMMEQLNRLVNKEIPFTVVLFQIHNLQDMKKRYGPDVCQSLLDTMSARIQGRLQADWRMSLSEDNLFWICVEGGTREELIEWKFITKCELVKPWMVRSKHFYAEVASSLVTYRGDEEGLAALVERALGSLRLPHPEHLGVTVQPDPEAARRAELTEHLRDALKLGQFSVHYQPQFDIRSGRVRGFEALLRWRHPEHGFISPAEFIPLTEASGLIVPLGMWVLRQACETGTSLLGVFPDAVMSVNVSAVQINDPDFPECVKEIARSAGLPPHRLELEVTETALIASLEYAQRQLMRLSQAGIILALDDFGVGYSSLNYLKKLPFHVVKIDKSFTNDLTTPKEAKVTEAIIQLVKHLDYRVVAEGVETFDQLNRLKEMDCDVAQGFLLSRPLAPEQLPAFIAKHLVHP</sequence>
<dbReference type="InterPro" id="IPR050706">
    <property type="entry name" value="Cyclic-di-GMP_PDE-like"/>
</dbReference>
<dbReference type="InterPro" id="IPR035919">
    <property type="entry name" value="EAL_sf"/>
</dbReference>
<name>A0A7X2ZEE8_9BACL</name>
<dbReference type="PANTHER" id="PTHR33121:SF79">
    <property type="entry name" value="CYCLIC DI-GMP PHOSPHODIESTERASE PDED-RELATED"/>
    <property type="match status" value="1"/>
</dbReference>
<dbReference type="CDD" id="cd01948">
    <property type="entry name" value="EAL"/>
    <property type="match status" value="1"/>
</dbReference>
<dbReference type="PROSITE" id="PS50883">
    <property type="entry name" value="EAL"/>
    <property type="match status" value="1"/>
</dbReference>
<dbReference type="SUPFAM" id="SSF141868">
    <property type="entry name" value="EAL domain-like"/>
    <property type="match status" value="1"/>
</dbReference>
<keyword evidence="4" id="KW-1185">Reference proteome</keyword>
<comment type="caution">
    <text evidence="3">The sequence shown here is derived from an EMBL/GenBank/DDBJ whole genome shotgun (WGS) entry which is preliminary data.</text>
</comment>
<reference evidence="3 4" key="1">
    <citation type="submission" date="2019-11" db="EMBL/GenBank/DDBJ databases">
        <title>Draft genome sequences of five Paenibacillus species of dairy origin.</title>
        <authorList>
            <person name="Olajide A.M."/>
            <person name="Chen S."/>
            <person name="Lapointe G."/>
        </authorList>
    </citation>
    <scope>NUCLEOTIDE SEQUENCE [LARGE SCALE GENOMIC DNA]</scope>
    <source>
        <strain evidence="3 4">2CS3</strain>
    </source>
</reference>
<keyword evidence="1" id="KW-0472">Membrane</keyword>
<dbReference type="AlphaFoldDB" id="A0A7X2ZEE8"/>
<feature type="domain" description="EAL" evidence="2">
    <location>
        <begin position="261"/>
        <end position="513"/>
    </location>
</feature>
<dbReference type="GO" id="GO:0071111">
    <property type="term" value="F:cyclic-guanylate-specific phosphodiesterase activity"/>
    <property type="evidence" value="ECO:0007669"/>
    <property type="project" value="InterPro"/>
</dbReference>
<dbReference type="InterPro" id="IPR029787">
    <property type="entry name" value="Nucleotide_cyclase"/>
</dbReference>
<evidence type="ECO:0000313" key="4">
    <source>
        <dbReference type="Proteomes" id="UP000450917"/>
    </source>
</evidence>
<dbReference type="Pfam" id="PF00563">
    <property type="entry name" value="EAL"/>
    <property type="match status" value="1"/>
</dbReference>
<dbReference type="PANTHER" id="PTHR33121">
    <property type="entry name" value="CYCLIC DI-GMP PHOSPHODIESTERASE PDEF"/>
    <property type="match status" value="1"/>
</dbReference>
<dbReference type="InterPro" id="IPR001633">
    <property type="entry name" value="EAL_dom"/>
</dbReference>
<dbReference type="RefSeq" id="WP_127608868.1">
    <property type="nucleotide sequence ID" value="NZ_JARTHJ010000191.1"/>
</dbReference>
<dbReference type="SUPFAM" id="SSF55073">
    <property type="entry name" value="Nucleotide cyclase"/>
    <property type="match status" value="1"/>
</dbReference>
<evidence type="ECO:0000256" key="1">
    <source>
        <dbReference type="SAM" id="Phobius"/>
    </source>
</evidence>
<protein>
    <submittedName>
        <fullName evidence="3">EAL domain-containing protein</fullName>
    </submittedName>
</protein>
<organism evidence="3 4">
    <name type="scientific">Paenibacillus validus</name>
    <dbReference type="NCBI Taxonomy" id="44253"/>
    <lineage>
        <taxon>Bacteria</taxon>
        <taxon>Bacillati</taxon>
        <taxon>Bacillota</taxon>
        <taxon>Bacilli</taxon>
        <taxon>Bacillales</taxon>
        <taxon>Paenibacillaceae</taxon>
        <taxon>Paenibacillus</taxon>
    </lineage>
</organism>
<dbReference type="EMBL" id="WNZX01000026">
    <property type="protein sequence ID" value="MUG73424.1"/>
    <property type="molecule type" value="Genomic_DNA"/>
</dbReference>
<keyword evidence="1" id="KW-0812">Transmembrane</keyword>
<gene>
    <name evidence="3" type="ORF">GNP93_22645</name>
</gene>
<dbReference type="SMART" id="SM00052">
    <property type="entry name" value="EAL"/>
    <property type="match status" value="1"/>
</dbReference>
<evidence type="ECO:0000313" key="3">
    <source>
        <dbReference type="EMBL" id="MUG73424.1"/>
    </source>
</evidence>
<dbReference type="Gene3D" id="3.20.20.450">
    <property type="entry name" value="EAL domain"/>
    <property type="match status" value="1"/>
</dbReference>
<evidence type="ECO:0000259" key="2">
    <source>
        <dbReference type="PROSITE" id="PS50883"/>
    </source>
</evidence>
<feature type="transmembrane region" description="Helical" evidence="1">
    <location>
        <begin position="70"/>
        <end position="90"/>
    </location>
</feature>
<accession>A0A7X2ZEE8</accession>
<feature type="transmembrane region" description="Helical" evidence="1">
    <location>
        <begin position="39"/>
        <end position="58"/>
    </location>
</feature>